<dbReference type="Pfam" id="PF05960">
    <property type="entry name" value="DUF885"/>
    <property type="match status" value="1"/>
</dbReference>
<gene>
    <name evidence="2" type="ORF">GCM10022229_23540</name>
</gene>
<evidence type="ECO:0000313" key="2">
    <source>
        <dbReference type="EMBL" id="GAA3929182.1"/>
    </source>
</evidence>
<dbReference type="PANTHER" id="PTHR33361">
    <property type="entry name" value="GLR0591 PROTEIN"/>
    <property type="match status" value="1"/>
</dbReference>
<evidence type="ECO:0000256" key="1">
    <source>
        <dbReference type="SAM" id="SignalP"/>
    </source>
</evidence>
<feature type="chain" id="PRO_5046021774" evidence="1">
    <location>
        <begin position="29"/>
        <end position="606"/>
    </location>
</feature>
<keyword evidence="1" id="KW-0732">Signal</keyword>
<comment type="caution">
    <text evidence="2">The sequence shown here is derived from an EMBL/GenBank/DDBJ whole genome shotgun (WGS) entry which is preliminary data.</text>
</comment>
<feature type="signal peptide" evidence="1">
    <location>
        <begin position="1"/>
        <end position="28"/>
    </location>
</feature>
<dbReference type="EMBL" id="BAAAZU010000024">
    <property type="protein sequence ID" value="GAA3929182.1"/>
    <property type="molecule type" value="Genomic_DNA"/>
</dbReference>
<dbReference type="Proteomes" id="UP001501727">
    <property type="component" value="Unassembled WGS sequence"/>
</dbReference>
<proteinExistence type="predicted"/>
<sequence length="606" mass="68177">MTARPLLLSLAIAATFAGALALPSPAFAQDATAEAVPAGDKAARLDALYEQYWEELLKLNPLQATFQGDNRYNDQLPDFYSAAFRAKSHDFTTKWLQKIESVGSDGLSGQALLSYEIFVRGAKDELESEKYPDWMMPVNQMGSIASYTIMLGSGTGAQPFKTVKDYDNWLARGNRLPVLFDSVIDNMRQGIKAGVVQPRALMEKVVPQLDALIKDKPEDTLLWGPITSMPDDFSDADRTRLTAAYREMIGERIVPSFRKLRDFIADDYLPATRDSVGLDKLPNGAAWYAFNAHQSTTTDMTPAEIHQLGLDEVARIHGEMHKVMAEVGFEGSLQAFFEFMKTDPQFSFKSEDALLAYYRSLEDRINKRIPEQFSLVPKAPFEIRPVEPFRAKSAAGGSYMSPSEDGSRPGIFYVNTYDLPTRKTWDAEDLYLHEAIPGHHFQLALQQELTDLPKFRRFGGETAFIEGWGLYAESLGKSLGVYETPYDYFGYLQNELWRAIRLVTDTGLHSKDWTRQQVIDYMLENSAESETQATAEAERYIAWPAQALAYKIGALKIQSLRAKAEKALGPDFDVREFHAEVLKDGAVPLQILEDKIDRWIAEKQEG</sequence>
<reference evidence="3" key="1">
    <citation type="journal article" date="2019" name="Int. J. Syst. Evol. Microbiol.">
        <title>The Global Catalogue of Microorganisms (GCM) 10K type strain sequencing project: providing services to taxonomists for standard genome sequencing and annotation.</title>
        <authorList>
            <consortium name="The Broad Institute Genomics Platform"/>
            <consortium name="The Broad Institute Genome Sequencing Center for Infectious Disease"/>
            <person name="Wu L."/>
            <person name="Ma J."/>
        </authorList>
    </citation>
    <scope>NUCLEOTIDE SEQUENCE [LARGE SCALE GENOMIC DNA]</scope>
    <source>
        <strain evidence="3">JCM 16916</strain>
    </source>
</reference>
<name>A0ABP7MS42_9GAMM</name>
<organism evidence="2 3">
    <name type="scientific">Luteimonas lutimaris</name>
    <dbReference type="NCBI Taxonomy" id="698645"/>
    <lineage>
        <taxon>Bacteria</taxon>
        <taxon>Pseudomonadati</taxon>
        <taxon>Pseudomonadota</taxon>
        <taxon>Gammaproteobacteria</taxon>
        <taxon>Lysobacterales</taxon>
        <taxon>Lysobacteraceae</taxon>
        <taxon>Luteimonas</taxon>
    </lineage>
</organism>
<dbReference type="RefSeq" id="WP_344760186.1">
    <property type="nucleotide sequence ID" value="NZ_BAAAZU010000024.1"/>
</dbReference>
<dbReference type="InterPro" id="IPR010281">
    <property type="entry name" value="DUF885"/>
</dbReference>
<accession>A0ABP7MS42</accession>
<dbReference type="PANTHER" id="PTHR33361:SF16">
    <property type="entry name" value="DUF885 DOMAIN-CONTAINING PROTEIN"/>
    <property type="match status" value="1"/>
</dbReference>
<protein>
    <submittedName>
        <fullName evidence="2">DUF885 family protein</fullName>
    </submittedName>
</protein>
<evidence type="ECO:0000313" key="3">
    <source>
        <dbReference type="Proteomes" id="UP001501727"/>
    </source>
</evidence>
<keyword evidence="3" id="KW-1185">Reference proteome</keyword>